<feature type="region of interest" description="Disordered" evidence="1">
    <location>
        <begin position="42"/>
        <end position="194"/>
    </location>
</feature>
<dbReference type="CDD" id="cd17080">
    <property type="entry name" value="Ubl_SLD2_Esc2_like"/>
    <property type="match status" value="1"/>
</dbReference>
<dbReference type="OrthoDB" id="3365399at2759"/>
<reference evidence="3 4" key="1">
    <citation type="submission" date="2018-05" db="EMBL/GenBank/DDBJ databases">
        <title>Genome sequencing and assembly of the regulated plant pathogen Lachnellula willkommii and related sister species for the development of diagnostic species identification markers.</title>
        <authorList>
            <person name="Giroux E."/>
            <person name="Bilodeau G."/>
        </authorList>
    </citation>
    <scope>NUCLEOTIDE SEQUENCE [LARGE SCALE GENOMIC DNA]</scope>
    <source>
        <strain evidence="3 4">CBS 268.59</strain>
    </source>
</reference>
<dbReference type="Proteomes" id="UP000469558">
    <property type="component" value="Unassembled WGS sequence"/>
</dbReference>
<keyword evidence="4" id="KW-1185">Reference proteome</keyword>
<dbReference type="AlphaFoldDB" id="A0A8T9BY48"/>
<organism evidence="3 4">
    <name type="scientific">Lachnellula suecica</name>
    <dbReference type="NCBI Taxonomy" id="602035"/>
    <lineage>
        <taxon>Eukaryota</taxon>
        <taxon>Fungi</taxon>
        <taxon>Dikarya</taxon>
        <taxon>Ascomycota</taxon>
        <taxon>Pezizomycotina</taxon>
        <taxon>Leotiomycetes</taxon>
        <taxon>Helotiales</taxon>
        <taxon>Lachnaceae</taxon>
        <taxon>Lachnellula</taxon>
    </lineage>
</organism>
<dbReference type="InterPro" id="IPR022617">
    <property type="entry name" value="Rad60/SUMO-like_dom"/>
</dbReference>
<dbReference type="Pfam" id="PF11976">
    <property type="entry name" value="Rad60-SLD"/>
    <property type="match status" value="1"/>
</dbReference>
<gene>
    <name evidence="3" type="primary">rad60</name>
    <name evidence="3" type="ORF">LSUE1_G005046</name>
</gene>
<dbReference type="SUPFAM" id="SSF54236">
    <property type="entry name" value="Ubiquitin-like"/>
    <property type="match status" value="1"/>
</dbReference>
<feature type="compositionally biased region" description="Basic and acidic residues" evidence="1">
    <location>
        <begin position="53"/>
        <end position="111"/>
    </location>
</feature>
<name>A0A8T9BY48_9HELO</name>
<protein>
    <submittedName>
        <fullName evidence="3">DNA repair protein rad60</fullName>
    </submittedName>
</protein>
<sequence length="465" mass="52728">MEDDNSTAVAAPNPPPKKRLLFAKKLNAQRNEAEEAVDFFSRSHEIFPQNLAEEERKRQKRIAKLERKRSSTSVEIKEPSPHEEKKRRISEDHYSSEEEPEEASRTRRDSTHSTPGSRKSRSASAQKNQASPTSLAGRYSRDLRAGKKENSPAKAITNAYITLSDSDEEDIKPLPARTQPIMLDDDDIYSIPEKPKRKPVVVDADLSDEEFPELVQQARERELLHKLQREKASKSFTEQNHSTDDDVFETESSIANTDPVVEILISSQINGSKPVLAKRKLSQRLKEVKMAWSDHQRIDGKPMAPEVKDSIFLTWKLKRLYDVSTCKSLGLSVDSSGNIASQGDGVDNNGRVHLEAWDEETFQAYQNQLAAELKREQDGINGKQEAAERVAKIKLTLKSRELGDFRITTTASHPVQRLITAFRQEKKVSEDKEISLHVDGDKLDPEDKIEDTELEDMDAVEVHIR</sequence>
<dbReference type="PROSITE" id="PS50053">
    <property type="entry name" value="UBIQUITIN_2"/>
    <property type="match status" value="1"/>
</dbReference>
<dbReference type="InterPro" id="IPR000626">
    <property type="entry name" value="Ubiquitin-like_dom"/>
</dbReference>
<feature type="compositionally biased region" description="Polar residues" evidence="1">
    <location>
        <begin position="112"/>
        <end position="134"/>
    </location>
</feature>
<accession>A0A8T9BY48</accession>
<feature type="domain" description="Ubiquitin-like" evidence="2">
    <location>
        <begin position="393"/>
        <end position="465"/>
    </location>
</feature>
<evidence type="ECO:0000259" key="2">
    <source>
        <dbReference type="PROSITE" id="PS50053"/>
    </source>
</evidence>
<evidence type="ECO:0000256" key="1">
    <source>
        <dbReference type="SAM" id="MobiDB-lite"/>
    </source>
</evidence>
<evidence type="ECO:0000313" key="3">
    <source>
        <dbReference type="EMBL" id="TVY71260.1"/>
    </source>
</evidence>
<evidence type="ECO:0000313" key="4">
    <source>
        <dbReference type="Proteomes" id="UP000469558"/>
    </source>
</evidence>
<dbReference type="InterPro" id="IPR029071">
    <property type="entry name" value="Ubiquitin-like_domsf"/>
</dbReference>
<feature type="compositionally biased region" description="Basic and acidic residues" evidence="1">
    <location>
        <begin position="139"/>
        <end position="151"/>
    </location>
</feature>
<proteinExistence type="predicted"/>
<dbReference type="Gene3D" id="3.10.20.90">
    <property type="entry name" value="Phosphatidylinositol 3-kinase Catalytic Subunit, Chain A, domain 1"/>
    <property type="match status" value="1"/>
</dbReference>
<dbReference type="EMBL" id="QGMK01001290">
    <property type="protein sequence ID" value="TVY71260.1"/>
    <property type="molecule type" value="Genomic_DNA"/>
</dbReference>
<comment type="caution">
    <text evidence="3">The sequence shown here is derived from an EMBL/GenBank/DDBJ whole genome shotgun (WGS) entry which is preliminary data.</text>
</comment>